<feature type="region of interest" description="Disordered" evidence="1">
    <location>
        <begin position="1"/>
        <end position="20"/>
    </location>
</feature>
<evidence type="ECO:0000313" key="3">
    <source>
        <dbReference type="Proteomes" id="UP001162098"/>
    </source>
</evidence>
<evidence type="ECO:0000256" key="1">
    <source>
        <dbReference type="SAM" id="MobiDB-lite"/>
    </source>
</evidence>
<keyword evidence="3" id="KW-1185">Reference proteome</keyword>
<name>A0A7S8BCZ6_9VIRU</name>
<evidence type="ECO:0000313" key="2">
    <source>
        <dbReference type="EMBL" id="QPB44274.1"/>
    </source>
</evidence>
<reference evidence="2 3" key="1">
    <citation type="submission" date="2020-09" db="EMBL/GenBank/DDBJ databases">
        <authorList>
            <person name="Zhang R."/>
            <person name="Garcia K."/>
            <person name="Ogata H."/>
        </authorList>
    </citation>
    <scope>NUCLEOTIDE SEQUENCE [LARGE SCALE GENOMIC DNA]</scope>
    <source>
        <strain evidence="3">stheno</strain>
    </source>
</reference>
<dbReference type="Proteomes" id="UP001162098">
    <property type="component" value="Segment"/>
</dbReference>
<accession>A0A7S8BCZ6</accession>
<dbReference type="EMBL" id="MW018138">
    <property type="protein sequence ID" value="QPB44274.1"/>
    <property type="molecule type" value="Genomic_DNA"/>
</dbReference>
<organism evidence="2 3">
    <name type="scientific">Medusavirus stheno T3</name>
    <dbReference type="NCBI Taxonomy" id="3069717"/>
    <lineage>
        <taxon>Viruses</taxon>
        <taxon>Varidnaviria</taxon>
        <taxon>Bamfordvirae</taxon>
        <taxon>Nucleocytoviricota</taxon>
        <taxon>Megaviricetes</taxon>
        <taxon>Mamonoviridae</taxon>
        <taxon>Medusavirus</taxon>
        <taxon>Medusavirus sthenus</taxon>
    </lineage>
</organism>
<protein>
    <submittedName>
        <fullName evidence="2">Uncharacterized protein</fullName>
    </submittedName>
</protein>
<sequence length="93" mass="10460">MEHIKTRAPGRPFSKDMQAPRYSTDDLTTIHRAACLQLLPLPGVWSVSVKRLEGNETPVVEVGVKMQDVELPASIVVGRLDYQRFSVLKTVVW</sequence>
<proteinExistence type="predicted"/>
<dbReference type="KEGG" id="vg:80543470"/>